<dbReference type="EMBL" id="CP033893">
    <property type="protein sequence ID" value="QDL33034.1"/>
    <property type="molecule type" value="Genomic_DNA"/>
</dbReference>
<evidence type="ECO:0000256" key="7">
    <source>
        <dbReference type="SAM" id="Phobius"/>
    </source>
</evidence>
<feature type="transmembrane region" description="Helical" evidence="7">
    <location>
        <begin position="21"/>
        <end position="43"/>
    </location>
</feature>
<protein>
    <submittedName>
        <fullName evidence="8">Polysaccharide biosynthesis protein</fullName>
    </submittedName>
</protein>
<evidence type="ECO:0000256" key="1">
    <source>
        <dbReference type="ARBA" id="ARBA00004651"/>
    </source>
</evidence>
<feature type="transmembrane region" description="Helical" evidence="7">
    <location>
        <begin position="154"/>
        <end position="170"/>
    </location>
</feature>
<feature type="transmembrane region" description="Helical" evidence="7">
    <location>
        <begin position="120"/>
        <end position="142"/>
    </location>
</feature>
<accession>A0A515CXZ6</accession>
<feature type="transmembrane region" description="Helical" evidence="7">
    <location>
        <begin position="85"/>
        <end position="108"/>
    </location>
</feature>
<comment type="similarity">
    <text evidence="2">Belongs to the polysaccharide synthase family.</text>
</comment>
<evidence type="ECO:0000256" key="4">
    <source>
        <dbReference type="ARBA" id="ARBA00022692"/>
    </source>
</evidence>
<comment type="subcellular location">
    <subcellularLocation>
        <location evidence="1">Cell membrane</location>
        <topology evidence="1">Multi-pass membrane protein</topology>
    </subcellularLocation>
</comment>
<feature type="transmembrane region" description="Helical" evidence="7">
    <location>
        <begin position="361"/>
        <end position="379"/>
    </location>
</feature>
<dbReference type="Proteomes" id="UP000317572">
    <property type="component" value="Chromosome"/>
</dbReference>
<dbReference type="PANTHER" id="PTHR30250:SF10">
    <property type="entry name" value="LIPOPOLYSACCHARIDE BIOSYNTHESIS PROTEIN WZXC"/>
    <property type="match status" value="1"/>
</dbReference>
<sequence length="484" mass="53247">MYEAGHLNLNNKVKSAALWSAFEALSSSLLSVISIIFLARILIPEDYGQIATAQIIAALVLMLLGFGLTEAVIQKKELTQEHLFSAFWGSLGLAIVGFLVCLSIAAYFHLTSQNENIPIILIFEGVGVFLNLVVMLPTAMLLRNLEMSAFTKRTIFSRLMFFAVAVPMALKGFGLWSIVFANLVQVIIATVLVFYAARNLLPGWGRFSKAHFLELTSFGVFVMIENLLWSVMSRVFSLLIFNFHGTSALGLFNMATRLTDAILSILNTVIGRIALPLFSSVQHDSDKLKLAFKKATFIFNLVSMPAFFGIALTCEYWLPIVLGEQWRDAIPVIQIIAVMNGIMFSRTFVGTLMKAIGESRRFLYLSAVAAVTTVIAAVVTRDMTLIETIGAWSAARVLITIPVGIWLMNKIFGMTGYEQLSPVIVPFVSSLIMAGVIVLTNFIVEKYTDSSLMMSAIQITVGVISYAIICLLLSKSKLISTAIR</sequence>
<proteinExistence type="inferred from homology"/>
<feature type="transmembrane region" description="Helical" evidence="7">
    <location>
        <begin position="176"/>
        <end position="197"/>
    </location>
</feature>
<feature type="transmembrane region" description="Helical" evidence="7">
    <location>
        <begin position="391"/>
        <end position="408"/>
    </location>
</feature>
<evidence type="ECO:0000256" key="6">
    <source>
        <dbReference type="ARBA" id="ARBA00023136"/>
    </source>
</evidence>
<evidence type="ECO:0000313" key="9">
    <source>
        <dbReference type="Proteomes" id="UP000317572"/>
    </source>
</evidence>
<feature type="transmembrane region" description="Helical" evidence="7">
    <location>
        <begin position="420"/>
        <end position="444"/>
    </location>
</feature>
<evidence type="ECO:0000256" key="5">
    <source>
        <dbReference type="ARBA" id="ARBA00022989"/>
    </source>
</evidence>
<dbReference type="PANTHER" id="PTHR30250">
    <property type="entry name" value="PST FAMILY PREDICTED COLANIC ACID TRANSPORTER"/>
    <property type="match status" value="1"/>
</dbReference>
<keyword evidence="5 7" id="KW-1133">Transmembrane helix</keyword>
<feature type="transmembrane region" description="Helical" evidence="7">
    <location>
        <begin position="218"/>
        <end position="241"/>
    </location>
</feature>
<dbReference type="AlphaFoldDB" id="A0A515CXZ6"/>
<dbReference type="Pfam" id="PF13440">
    <property type="entry name" value="Polysacc_synt_3"/>
    <property type="match status" value="1"/>
</dbReference>
<evidence type="ECO:0000256" key="3">
    <source>
        <dbReference type="ARBA" id="ARBA00022475"/>
    </source>
</evidence>
<keyword evidence="4 7" id="KW-0812">Transmembrane</keyword>
<organism evidence="8 9">
    <name type="scientific">Serratia liquefaciens</name>
    <dbReference type="NCBI Taxonomy" id="614"/>
    <lineage>
        <taxon>Bacteria</taxon>
        <taxon>Pseudomonadati</taxon>
        <taxon>Pseudomonadota</taxon>
        <taxon>Gammaproteobacteria</taxon>
        <taxon>Enterobacterales</taxon>
        <taxon>Yersiniaceae</taxon>
        <taxon>Serratia</taxon>
    </lineage>
</organism>
<feature type="transmembrane region" description="Helical" evidence="7">
    <location>
        <begin position="298"/>
        <end position="318"/>
    </location>
</feature>
<dbReference type="InterPro" id="IPR050833">
    <property type="entry name" value="Poly_Biosynth_Transport"/>
</dbReference>
<evidence type="ECO:0000313" key="8">
    <source>
        <dbReference type="EMBL" id="QDL33034.1"/>
    </source>
</evidence>
<gene>
    <name evidence="8" type="ORF">EGO53_15050</name>
</gene>
<keyword evidence="3" id="KW-1003">Cell membrane</keyword>
<feature type="transmembrane region" description="Helical" evidence="7">
    <location>
        <begin position="330"/>
        <end position="349"/>
    </location>
</feature>
<name>A0A515CXZ6_SERLI</name>
<feature type="transmembrane region" description="Helical" evidence="7">
    <location>
        <begin position="55"/>
        <end position="73"/>
    </location>
</feature>
<keyword evidence="6 7" id="KW-0472">Membrane</keyword>
<dbReference type="GO" id="GO:0005886">
    <property type="term" value="C:plasma membrane"/>
    <property type="evidence" value="ECO:0007669"/>
    <property type="project" value="UniProtKB-SubCell"/>
</dbReference>
<feature type="transmembrane region" description="Helical" evidence="7">
    <location>
        <begin position="456"/>
        <end position="474"/>
    </location>
</feature>
<reference evidence="8 9" key="1">
    <citation type="submission" date="2018-11" db="EMBL/GenBank/DDBJ databases">
        <title>The first complete genome of Serratia liquefaciens isolated from metalophyte plant revel distinctness adaptive mechanisms in an extreme habitat.</title>
        <authorList>
            <person name="Caneschi W.L."/>
            <person name="Sanchez A.B."/>
            <person name="Felestrino E.B."/>
            <person name="Assis R.A.B."/>
            <person name="Lemes C.G.C."/>
            <person name="Cordeiro I.F."/>
            <person name="Fonseca N.P."/>
            <person name="Villa M."/>
            <person name="Vieira I.T."/>
            <person name="Moraes L.A."/>
            <person name="Kamino L.H.Y."/>
            <person name="do Carmo F."/>
            <person name="Garcia C.M."/>
            <person name="Almeida N.F."/>
            <person name="Silva R.S."/>
            <person name="Ferro J.A."/>
            <person name="Ferro M.I.T."/>
            <person name="Varani A.M."/>
            <person name="Ferreira R.M."/>
            <person name="dos Santos V.L."/>
            <person name="Silva U.C."/>
            <person name="Setubal J.C."/>
            <person name="Moreira L.M."/>
        </authorList>
    </citation>
    <scope>NUCLEOTIDE SEQUENCE [LARGE SCALE GENOMIC DNA]</scope>
    <source>
        <strain evidence="8 9">FG3</strain>
    </source>
</reference>
<evidence type="ECO:0000256" key="2">
    <source>
        <dbReference type="ARBA" id="ARBA00007430"/>
    </source>
</evidence>